<proteinExistence type="predicted"/>
<dbReference type="AlphaFoldDB" id="A0A9W6Y3A8"/>
<sequence>MSRHLDRGAGDSITGITDTGQTLTQRRVPSFAGAARDEAENRKHGGASCNDLCAWMSTAAKLYCRVYSVGRYMYDHADARSACFS</sequence>
<accession>A0A9W6Y3A8</accession>
<evidence type="ECO:0000313" key="2">
    <source>
        <dbReference type="EMBL" id="GMF50925.1"/>
    </source>
</evidence>
<reference evidence="2" key="1">
    <citation type="submission" date="2023-04" db="EMBL/GenBank/DDBJ databases">
        <title>Phytophthora fragariaefolia NBRC 109709.</title>
        <authorList>
            <person name="Ichikawa N."/>
            <person name="Sato H."/>
            <person name="Tonouchi N."/>
        </authorList>
    </citation>
    <scope>NUCLEOTIDE SEQUENCE</scope>
    <source>
        <strain evidence="2">NBRC 109709</strain>
    </source>
</reference>
<keyword evidence="3" id="KW-1185">Reference proteome</keyword>
<feature type="region of interest" description="Disordered" evidence="1">
    <location>
        <begin position="1"/>
        <end position="24"/>
    </location>
</feature>
<protein>
    <submittedName>
        <fullName evidence="2">Unnamed protein product</fullName>
    </submittedName>
</protein>
<evidence type="ECO:0000313" key="3">
    <source>
        <dbReference type="Proteomes" id="UP001165121"/>
    </source>
</evidence>
<dbReference type="EMBL" id="BSXT01002790">
    <property type="protein sequence ID" value="GMF50925.1"/>
    <property type="molecule type" value="Genomic_DNA"/>
</dbReference>
<comment type="caution">
    <text evidence="2">The sequence shown here is derived from an EMBL/GenBank/DDBJ whole genome shotgun (WGS) entry which is preliminary data.</text>
</comment>
<gene>
    <name evidence="2" type="ORF">Pfra01_002044000</name>
</gene>
<feature type="compositionally biased region" description="Polar residues" evidence="1">
    <location>
        <begin position="14"/>
        <end position="24"/>
    </location>
</feature>
<evidence type="ECO:0000256" key="1">
    <source>
        <dbReference type="SAM" id="MobiDB-lite"/>
    </source>
</evidence>
<dbReference type="Proteomes" id="UP001165121">
    <property type="component" value="Unassembled WGS sequence"/>
</dbReference>
<name>A0A9W6Y3A8_9STRA</name>
<organism evidence="2 3">
    <name type="scientific">Phytophthora fragariaefolia</name>
    <dbReference type="NCBI Taxonomy" id="1490495"/>
    <lineage>
        <taxon>Eukaryota</taxon>
        <taxon>Sar</taxon>
        <taxon>Stramenopiles</taxon>
        <taxon>Oomycota</taxon>
        <taxon>Peronosporomycetes</taxon>
        <taxon>Peronosporales</taxon>
        <taxon>Peronosporaceae</taxon>
        <taxon>Phytophthora</taxon>
    </lineage>
</organism>